<evidence type="ECO:0000256" key="3">
    <source>
        <dbReference type="ARBA" id="ARBA00023242"/>
    </source>
</evidence>
<dbReference type="GO" id="GO:0005634">
    <property type="term" value="C:nucleus"/>
    <property type="evidence" value="ECO:0007669"/>
    <property type="project" value="UniProtKB-SubCell"/>
</dbReference>
<dbReference type="Proteomes" id="UP000318582">
    <property type="component" value="Unassembled WGS sequence"/>
</dbReference>
<evidence type="ECO:0000256" key="1">
    <source>
        <dbReference type="ARBA" id="ARBA00004123"/>
    </source>
</evidence>
<sequence>MEKYRRKVVGDEPAEPRQPNEIHIATHGKIRDYVRDVLNLLKDRQHEQVVIVGRGKAINKAVTVAEITKRRMDGKVKQEPSIYHVQATDVWEPVEDGLER</sequence>
<name>A0A507DTU6_9FUNG</name>
<evidence type="ECO:0000259" key="4">
    <source>
        <dbReference type="Pfam" id="PF01918"/>
    </source>
</evidence>
<dbReference type="OrthoDB" id="424402at2759"/>
<reference evidence="5 6" key="1">
    <citation type="journal article" date="2019" name="Sci. Rep.">
        <title>Comparative genomics of chytrid fungi reveal insights into the obligate biotrophic and pathogenic lifestyle of Synchytrium endobioticum.</title>
        <authorList>
            <person name="van de Vossenberg B.T.L.H."/>
            <person name="Warris S."/>
            <person name="Nguyen H.D.T."/>
            <person name="van Gent-Pelzer M.P.E."/>
            <person name="Joly D.L."/>
            <person name="van de Geest H.C."/>
            <person name="Bonants P.J.M."/>
            <person name="Smith D.S."/>
            <person name="Levesque C.A."/>
            <person name="van der Lee T.A.J."/>
        </authorList>
    </citation>
    <scope>NUCLEOTIDE SEQUENCE [LARGE SCALE GENOMIC DNA]</scope>
    <source>
        <strain evidence="5 6">CBS 809.83</strain>
    </source>
</reference>
<dbReference type="Pfam" id="PF01918">
    <property type="entry name" value="Alba"/>
    <property type="match status" value="1"/>
</dbReference>
<dbReference type="InterPro" id="IPR002775">
    <property type="entry name" value="DNA/RNA-bd_Alba-like"/>
</dbReference>
<dbReference type="InterPro" id="IPR051958">
    <property type="entry name" value="Alba-like_NAB"/>
</dbReference>
<evidence type="ECO:0000313" key="6">
    <source>
        <dbReference type="Proteomes" id="UP000318582"/>
    </source>
</evidence>
<gene>
    <name evidence="5" type="ORF">PhCBS80983_g05547</name>
</gene>
<dbReference type="Gene3D" id="3.30.110.20">
    <property type="entry name" value="Alba-like domain"/>
    <property type="match status" value="1"/>
</dbReference>
<comment type="caution">
    <text evidence="5">The sequence shown here is derived from an EMBL/GenBank/DDBJ whole genome shotgun (WGS) entry which is preliminary data.</text>
</comment>
<dbReference type="GO" id="GO:0003723">
    <property type="term" value="F:RNA binding"/>
    <property type="evidence" value="ECO:0007669"/>
    <property type="project" value="TreeGrafter"/>
</dbReference>
<comment type="similarity">
    <text evidence="2">Belongs to the histone-like Alba family.</text>
</comment>
<accession>A0A507DTU6</accession>
<keyword evidence="6" id="KW-1185">Reference proteome</keyword>
<dbReference type="SUPFAM" id="SSF82704">
    <property type="entry name" value="AlbA-like"/>
    <property type="match status" value="1"/>
</dbReference>
<proteinExistence type="inferred from homology"/>
<dbReference type="InterPro" id="IPR036882">
    <property type="entry name" value="Alba-like_dom_sf"/>
</dbReference>
<protein>
    <recommendedName>
        <fullName evidence="4">DNA/RNA-binding protein Alba-like domain-containing protein</fullName>
    </recommendedName>
</protein>
<feature type="domain" description="DNA/RNA-binding protein Alba-like" evidence="4">
    <location>
        <begin position="20"/>
        <end position="76"/>
    </location>
</feature>
<comment type="subcellular location">
    <subcellularLocation>
        <location evidence="1">Nucleus</location>
    </subcellularLocation>
</comment>
<dbReference type="EMBL" id="QEAQ01000124">
    <property type="protein sequence ID" value="TPX55153.1"/>
    <property type="molecule type" value="Genomic_DNA"/>
</dbReference>
<keyword evidence="3" id="KW-0539">Nucleus</keyword>
<organism evidence="5 6">
    <name type="scientific">Powellomyces hirtus</name>
    <dbReference type="NCBI Taxonomy" id="109895"/>
    <lineage>
        <taxon>Eukaryota</taxon>
        <taxon>Fungi</taxon>
        <taxon>Fungi incertae sedis</taxon>
        <taxon>Chytridiomycota</taxon>
        <taxon>Chytridiomycota incertae sedis</taxon>
        <taxon>Chytridiomycetes</taxon>
        <taxon>Spizellomycetales</taxon>
        <taxon>Powellomycetaceae</taxon>
        <taxon>Powellomyces</taxon>
    </lineage>
</organism>
<dbReference type="AlphaFoldDB" id="A0A507DTU6"/>
<evidence type="ECO:0000256" key="2">
    <source>
        <dbReference type="ARBA" id="ARBA00008018"/>
    </source>
</evidence>
<evidence type="ECO:0000313" key="5">
    <source>
        <dbReference type="EMBL" id="TPX55153.1"/>
    </source>
</evidence>
<dbReference type="STRING" id="109895.A0A507DTU6"/>
<dbReference type="PANTHER" id="PTHR13516:SF4">
    <property type="entry name" value="FI09323P"/>
    <property type="match status" value="1"/>
</dbReference>
<dbReference type="PANTHER" id="PTHR13516">
    <property type="entry name" value="RIBONUCLEASE P SUBUNIT P25"/>
    <property type="match status" value="1"/>
</dbReference>